<evidence type="ECO:0000256" key="1">
    <source>
        <dbReference type="SAM" id="MobiDB-lite"/>
    </source>
</evidence>
<keyword evidence="3" id="KW-1185">Reference proteome</keyword>
<name>A0A0C9W7W0_9AGAM</name>
<sequence>MNHALFVHEILRIIFHYVWVIDRPAAWKPSRHRIPTLAALARTCQAFKEVALDALWLNLDDLSPLIRCLPRDSWTMSYPLVSFYGLTSPLSEEEWLILRGYARRIRIFGSWNAPLKLDKTTTRMLCYPPTAEPLFPNIQRLDWADERRETFSFIRHLLGPKTTTLSIRVWDASWGTGELAVLASLKTLCPDVRAVTLPTSDNAHIHSIVSEVLCSWTKLTSVTCHTINESALLHLGGLRSLETLSFKLDPRALGSSMQPLPDKFLNLSSLSVTSARLEDIRVLMLRLHWPLADLQVTVDRCPSHHEIRAFFTALKTSCNPDHLVAVAIDQVPTTPSDRSPTFTLTIDDFSPLTCFGNFCSLHLDTGCPIQLNGEDIMQLAGGWPRLETLSLNYVNGWRSSSGIAPLDLAKLVVKCSRLKTLDVMLNTKGFKKIPRDRPSGGFSLSPLWSLEVLDSKIEPASIGPLAALLSDLFPKLRDLGSWRSESMAERPRAEEYMDRWSEVRGLVEQFAAVRTQERRFKDRGSDSKLESMEDVSPE</sequence>
<dbReference type="AlphaFoldDB" id="A0A0C9W7W0"/>
<dbReference type="InterPro" id="IPR032675">
    <property type="entry name" value="LRR_dom_sf"/>
</dbReference>
<dbReference type="EMBL" id="KN839851">
    <property type="protein sequence ID" value="KIJ63418.1"/>
    <property type="molecule type" value="Genomic_DNA"/>
</dbReference>
<feature type="compositionally biased region" description="Basic and acidic residues" evidence="1">
    <location>
        <begin position="517"/>
        <end position="531"/>
    </location>
</feature>
<evidence type="ECO:0008006" key="4">
    <source>
        <dbReference type="Google" id="ProtNLM"/>
    </source>
</evidence>
<dbReference type="HOGENOM" id="CLU_021164_0_2_1"/>
<evidence type="ECO:0000313" key="2">
    <source>
        <dbReference type="EMBL" id="KIJ63418.1"/>
    </source>
</evidence>
<accession>A0A0C9W7W0</accession>
<dbReference type="SUPFAM" id="SSF52047">
    <property type="entry name" value="RNI-like"/>
    <property type="match status" value="1"/>
</dbReference>
<proteinExistence type="predicted"/>
<gene>
    <name evidence="2" type="ORF">HYDPIDRAFT_92752</name>
</gene>
<organism evidence="2 3">
    <name type="scientific">Hydnomerulius pinastri MD-312</name>
    <dbReference type="NCBI Taxonomy" id="994086"/>
    <lineage>
        <taxon>Eukaryota</taxon>
        <taxon>Fungi</taxon>
        <taxon>Dikarya</taxon>
        <taxon>Basidiomycota</taxon>
        <taxon>Agaricomycotina</taxon>
        <taxon>Agaricomycetes</taxon>
        <taxon>Agaricomycetidae</taxon>
        <taxon>Boletales</taxon>
        <taxon>Boletales incertae sedis</taxon>
        <taxon>Leucogyrophana</taxon>
    </lineage>
</organism>
<feature type="region of interest" description="Disordered" evidence="1">
    <location>
        <begin position="517"/>
        <end position="538"/>
    </location>
</feature>
<protein>
    <recommendedName>
        <fullName evidence="4">F-box domain-containing protein</fullName>
    </recommendedName>
</protein>
<dbReference type="Gene3D" id="3.80.10.10">
    <property type="entry name" value="Ribonuclease Inhibitor"/>
    <property type="match status" value="1"/>
</dbReference>
<dbReference type="Proteomes" id="UP000053820">
    <property type="component" value="Unassembled WGS sequence"/>
</dbReference>
<dbReference type="OrthoDB" id="2619350at2759"/>
<evidence type="ECO:0000313" key="3">
    <source>
        <dbReference type="Proteomes" id="UP000053820"/>
    </source>
</evidence>
<reference evidence="2 3" key="1">
    <citation type="submission" date="2014-04" db="EMBL/GenBank/DDBJ databases">
        <title>Evolutionary Origins and Diversification of the Mycorrhizal Mutualists.</title>
        <authorList>
            <consortium name="DOE Joint Genome Institute"/>
            <consortium name="Mycorrhizal Genomics Consortium"/>
            <person name="Kohler A."/>
            <person name="Kuo A."/>
            <person name="Nagy L.G."/>
            <person name="Floudas D."/>
            <person name="Copeland A."/>
            <person name="Barry K.W."/>
            <person name="Cichocki N."/>
            <person name="Veneault-Fourrey C."/>
            <person name="LaButti K."/>
            <person name="Lindquist E.A."/>
            <person name="Lipzen A."/>
            <person name="Lundell T."/>
            <person name="Morin E."/>
            <person name="Murat C."/>
            <person name="Riley R."/>
            <person name="Ohm R."/>
            <person name="Sun H."/>
            <person name="Tunlid A."/>
            <person name="Henrissat B."/>
            <person name="Grigoriev I.V."/>
            <person name="Hibbett D.S."/>
            <person name="Martin F."/>
        </authorList>
    </citation>
    <scope>NUCLEOTIDE SEQUENCE [LARGE SCALE GENOMIC DNA]</scope>
    <source>
        <strain evidence="2 3">MD-312</strain>
    </source>
</reference>